<evidence type="ECO:0000313" key="2">
    <source>
        <dbReference type="Proteomes" id="UP001458880"/>
    </source>
</evidence>
<dbReference type="EMBL" id="JASPKY010000214">
    <property type="protein sequence ID" value="KAK9720001.1"/>
    <property type="molecule type" value="Genomic_DNA"/>
</dbReference>
<gene>
    <name evidence="1" type="ORF">QE152_g22330</name>
</gene>
<keyword evidence="2" id="KW-1185">Reference proteome</keyword>
<accession>A0AAW1KME6</accession>
<dbReference type="Proteomes" id="UP001458880">
    <property type="component" value="Unassembled WGS sequence"/>
</dbReference>
<organism evidence="1 2">
    <name type="scientific">Popillia japonica</name>
    <name type="common">Japanese beetle</name>
    <dbReference type="NCBI Taxonomy" id="7064"/>
    <lineage>
        <taxon>Eukaryota</taxon>
        <taxon>Metazoa</taxon>
        <taxon>Ecdysozoa</taxon>
        <taxon>Arthropoda</taxon>
        <taxon>Hexapoda</taxon>
        <taxon>Insecta</taxon>
        <taxon>Pterygota</taxon>
        <taxon>Neoptera</taxon>
        <taxon>Endopterygota</taxon>
        <taxon>Coleoptera</taxon>
        <taxon>Polyphaga</taxon>
        <taxon>Scarabaeiformia</taxon>
        <taxon>Scarabaeidae</taxon>
        <taxon>Rutelinae</taxon>
        <taxon>Popillia</taxon>
    </lineage>
</organism>
<reference evidence="1 2" key="1">
    <citation type="journal article" date="2024" name="BMC Genomics">
        <title>De novo assembly and annotation of Popillia japonica's genome with initial clues to its potential as an invasive pest.</title>
        <authorList>
            <person name="Cucini C."/>
            <person name="Boschi S."/>
            <person name="Funari R."/>
            <person name="Cardaioli E."/>
            <person name="Iannotti N."/>
            <person name="Marturano G."/>
            <person name="Paoli F."/>
            <person name="Bruttini M."/>
            <person name="Carapelli A."/>
            <person name="Frati F."/>
            <person name="Nardi F."/>
        </authorList>
    </citation>
    <scope>NUCLEOTIDE SEQUENCE [LARGE SCALE GENOMIC DNA]</scope>
    <source>
        <strain evidence="1">DMR45628</strain>
    </source>
</reference>
<dbReference type="AlphaFoldDB" id="A0AAW1KME6"/>
<proteinExistence type="predicted"/>
<evidence type="ECO:0000313" key="1">
    <source>
        <dbReference type="EMBL" id="KAK9720001.1"/>
    </source>
</evidence>
<protein>
    <submittedName>
        <fullName evidence="1">Uncharacterized protein</fullName>
    </submittedName>
</protein>
<comment type="caution">
    <text evidence="1">The sequence shown here is derived from an EMBL/GenBank/DDBJ whole genome shotgun (WGS) entry which is preliminary data.</text>
</comment>
<name>A0AAW1KME6_POPJA</name>
<sequence>MNLINLSLTTIKKQMLNETMKKNKTQIYWKLKPHRLIGLQEQEIIKEYVDNKQEHVENVDDNLVEVEVQDNSGKE</sequence>